<dbReference type="EMBL" id="MUGW01000023">
    <property type="protein sequence ID" value="OXA91102.1"/>
    <property type="molecule type" value="Genomic_DNA"/>
</dbReference>
<gene>
    <name evidence="1" type="ORF">B0A66_12040</name>
</gene>
<evidence type="ECO:0000313" key="2">
    <source>
        <dbReference type="Proteomes" id="UP000198345"/>
    </source>
</evidence>
<name>A0A226HA89_9FLAO</name>
<comment type="caution">
    <text evidence="1">The sequence shown here is derived from an EMBL/GenBank/DDBJ whole genome shotgun (WGS) entry which is preliminary data.</text>
</comment>
<sequence length="124" mass="14676">MKAKIIFIISVISLISCNKPKLEKTNVFYFNLYNNKDIEVESNIFTLERRKLNLFDSIIVFKKNEKVLSFKETFDKEGIYRYVLNKKTLTHSLKDSITLTTNYNVSYFPFVNKKATLINKVIYK</sequence>
<dbReference type="RefSeq" id="WP_133063743.1">
    <property type="nucleotide sequence ID" value="NZ_MUGW01000023.1"/>
</dbReference>
<proteinExistence type="predicted"/>
<dbReference type="AlphaFoldDB" id="A0A226HA89"/>
<organism evidence="1 2">
    <name type="scientific">Flavobacterium hercynium</name>
    <dbReference type="NCBI Taxonomy" id="387094"/>
    <lineage>
        <taxon>Bacteria</taxon>
        <taxon>Pseudomonadati</taxon>
        <taxon>Bacteroidota</taxon>
        <taxon>Flavobacteriia</taxon>
        <taxon>Flavobacteriales</taxon>
        <taxon>Flavobacteriaceae</taxon>
        <taxon>Flavobacterium</taxon>
    </lineage>
</organism>
<feature type="non-terminal residue" evidence="1">
    <location>
        <position position="124"/>
    </location>
</feature>
<dbReference type="Proteomes" id="UP000198345">
    <property type="component" value="Unassembled WGS sequence"/>
</dbReference>
<keyword evidence="2" id="KW-1185">Reference proteome</keyword>
<evidence type="ECO:0000313" key="1">
    <source>
        <dbReference type="EMBL" id="OXA91102.1"/>
    </source>
</evidence>
<reference evidence="1 2" key="1">
    <citation type="submission" date="2016-11" db="EMBL/GenBank/DDBJ databases">
        <title>Whole genomes of Flavobacteriaceae.</title>
        <authorList>
            <person name="Stine C."/>
            <person name="Li C."/>
            <person name="Tadesse D."/>
        </authorList>
    </citation>
    <scope>NUCLEOTIDE SEQUENCE [LARGE SCALE GENOMIC DNA]</scope>
    <source>
        <strain evidence="1 2">DSM 18292</strain>
    </source>
</reference>
<evidence type="ECO:0008006" key="3">
    <source>
        <dbReference type="Google" id="ProtNLM"/>
    </source>
</evidence>
<protein>
    <recommendedName>
        <fullName evidence="3">Lipoprotein</fullName>
    </recommendedName>
</protein>
<dbReference type="OrthoDB" id="9935185at2"/>
<dbReference type="PROSITE" id="PS51257">
    <property type="entry name" value="PROKAR_LIPOPROTEIN"/>
    <property type="match status" value="1"/>
</dbReference>
<accession>A0A226HA89</accession>